<reference evidence="1" key="1">
    <citation type="submission" date="2019-04" db="EMBL/GenBank/DDBJ databases">
        <title>Microbes associate with the intestines of laboratory mice.</title>
        <authorList>
            <person name="Navarre W."/>
            <person name="Wong E."/>
            <person name="Huang K."/>
            <person name="Tropini C."/>
            <person name="Ng K."/>
            <person name="Yu B."/>
        </authorList>
    </citation>
    <scope>NUCLEOTIDE SEQUENCE</scope>
    <source>
        <strain evidence="1">NM01_1-7b</strain>
    </source>
</reference>
<evidence type="ECO:0000313" key="1">
    <source>
        <dbReference type="EMBL" id="TGY96244.1"/>
    </source>
</evidence>
<name>A0AC61RWK1_9FIRM</name>
<accession>A0AC61RWK1</accession>
<organism evidence="1 2">
    <name type="scientific">Petralouisia muris</name>
    <dbReference type="NCBI Taxonomy" id="3032872"/>
    <lineage>
        <taxon>Bacteria</taxon>
        <taxon>Bacillati</taxon>
        <taxon>Bacillota</taxon>
        <taxon>Clostridia</taxon>
        <taxon>Lachnospirales</taxon>
        <taxon>Lachnospiraceae</taxon>
        <taxon>Petralouisia</taxon>
    </lineage>
</organism>
<protein>
    <submittedName>
        <fullName evidence="1">GGDEF domain-containing protein</fullName>
    </submittedName>
</protein>
<dbReference type="Proteomes" id="UP000304953">
    <property type="component" value="Unassembled WGS sequence"/>
</dbReference>
<evidence type="ECO:0000313" key="2">
    <source>
        <dbReference type="Proteomes" id="UP000304953"/>
    </source>
</evidence>
<proteinExistence type="predicted"/>
<comment type="caution">
    <text evidence="1">The sequence shown here is derived from an EMBL/GenBank/DDBJ whole genome shotgun (WGS) entry which is preliminary data.</text>
</comment>
<dbReference type="EMBL" id="SRYA01000018">
    <property type="protein sequence ID" value="TGY96244.1"/>
    <property type="molecule type" value="Genomic_DNA"/>
</dbReference>
<keyword evidence="2" id="KW-1185">Reference proteome</keyword>
<gene>
    <name evidence="1" type="ORF">E5329_10365</name>
</gene>
<sequence>MDFTGYDGEIQKLVNEIMDCRSKRDGTYMENCRRLIKIGKEREDSYLLGFACYYLAEGYFRLNDHQNMIASLTEGIVNQREASQWRMLVRSHNLMGIDAVNRGNTAVALDQYITALAYGKKYDYPYETALVNSNVGRLYMALGEYGAAVHYLKKAADTFWDYREDYFGIGNLTIVYASLGRCSLFQNNLKQAMEYEEKIRQAGAGEASDYFMIQVLFARIRQEQERQQERDQYLENIARNLESFQTFLDSREEVFDFLDFLLEMGKYQELKKVFPKLERMTEESGITNLKIELLRRQAEYYQAVQERAHYLEVCAKLYEEGKCLKEEGVSVIHRATELRFSLERAKEKEKELIKEKKILQERSEKDALTGLANRYKLNDFAGKIFDRARDRGDLLSIEIFDVDFFKEYNDTYGHQAGDDCLKEVGKILSEFMQRDENIFCARYGGDEFIVIYYGKTDEEILKLAQELRKRVLDLKLENKGSKVSEYVTVTQGIQNSIPKHQNRMWDYLYGADKALYHVKKKRKNSICLIHKNEDSAESVIL</sequence>